<organism evidence="2 3">
    <name type="scientific">Austropuccinia psidii MF-1</name>
    <dbReference type="NCBI Taxonomy" id="1389203"/>
    <lineage>
        <taxon>Eukaryota</taxon>
        <taxon>Fungi</taxon>
        <taxon>Dikarya</taxon>
        <taxon>Basidiomycota</taxon>
        <taxon>Pucciniomycotina</taxon>
        <taxon>Pucciniomycetes</taxon>
        <taxon>Pucciniales</taxon>
        <taxon>Sphaerophragmiaceae</taxon>
        <taxon>Austropuccinia</taxon>
    </lineage>
</organism>
<dbReference type="InterPro" id="IPR043502">
    <property type="entry name" value="DNA/RNA_pol_sf"/>
</dbReference>
<dbReference type="Gene3D" id="3.10.10.10">
    <property type="entry name" value="HIV Type 1 Reverse Transcriptase, subunit A, domain 1"/>
    <property type="match status" value="1"/>
</dbReference>
<dbReference type="InterPro" id="IPR043128">
    <property type="entry name" value="Rev_trsase/Diguanyl_cyclase"/>
</dbReference>
<dbReference type="CDD" id="cd14279">
    <property type="entry name" value="CUE"/>
    <property type="match status" value="1"/>
</dbReference>
<evidence type="ECO:0000313" key="2">
    <source>
        <dbReference type="EMBL" id="MBW0546803.1"/>
    </source>
</evidence>
<proteinExistence type="predicted"/>
<dbReference type="SUPFAM" id="SSF56672">
    <property type="entry name" value="DNA/RNA polymerases"/>
    <property type="match status" value="1"/>
</dbReference>
<dbReference type="Pfam" id="PF00078">
    <property type="entry name" value="RVT_1"/>
    <property type="match status" value="1"/>
</dbReference>
<keyword evidence="3" id="KW-1185">Reference proteome</keyword>
<evidence type="ECO:0000259" key="1">
    <source>
        <dbReference type="Pfam" id="PF00078"/>
    </source>
</evidence>
<accession>A0A9Q3IMA0</accession>
<dbReference type="EMBL" id="AVOT02051814">
    <property type="protein sequence ID" value="MBW0546803.1"/>
    <property type="molecule type" value="Genomic_DNA"/>
</dbReference>
<gene>
    <name evidence="2" type="ORF">O181_086518</name>
</gene>
<protein>
    <recommendedName>
        <fullName evidence="1">Reverse transcriptase domain-containing protein</fullName>
    </recommendedName>
</protein>
<evidence type="ECO:0000313" key="3">
    <source>
        <dbReference type="Proteomes" id="UP000765509"/>
    </source>
</evidence>
<name>A0A9Q3IMA0_9BASI</name>
<sequence length="261" mass="30355">MNKWANNPWRFKVEKIFQQKDRLTALYPDISEFMIQRKILRQCGGDLEHAGKSRTTEQSSAEDLINILEVTTRNKIGSKTYPPLLRRPAYPASLKSREALEIHITELLNLGVIRKAGHNEEVKITTPVMVACHDGKYRMVGDLRALNNYTFPDRYPITKIQIALTQISQAVYISTMDAFKGFHQNLVTPRARKYLRILFHCGVYEYLRMLFGIKNAPSHFQQMMNTIFPEELSEGYLIIYIDDIIVCSKTWEEHICRLSRN</sequence>
<comment type="caution">
    <text evidence="2">The sequence shown here is derived from an EMBL/GenBank/DDBJ whole genome shotgun (WGS) entry which is preliminary data.</text>
</comment>
<dbReference type="InterPro" id="IPR000477">
    <property type="entry name" value="RT_dom"/>
</dbReference>
<dbReference type="CDD" id="cd01647">
    <property type="entry name" value="RT_LTR"/>
    <property type="match status" value="1"/>
</dbReference>
<feature type="domain" description="Reverse transcriptase" evidence="1">
    <location>
        <begin position="134"/>
        <end position="256"/>
    </location>
</feature>
<dbReference type="AlphaFoldDB" id="A0A9Q3IMA0"/>
<dbReference type="Proteomes" id="UP000765509">
    <property type="component" value="Unassembled WGS sequence"/>
</dbReference>
<dbReference type="PANTHER" id="PTHR24559:SF444">
    <property type="entry name" value="REVERSE TRANSCRIPTASE DOMAIN-CONTAINING PROTEIN"/>
    <property type="match status" value="1"/>
</dbReference>
<reference evidence="2" key="1">
    <citation type="submission" date="2021-03" db="EMBL/GenBank/DDBJ databases">
        <title>Draft genome sequence of rust myrtle Austropuccinia psidii MF-1, a brazilian biotype.</title>
        <authorList>
            <person name="Quecine M.C."/>
            <person name="Pachon D.M.R."/>
            <person name="Bonatelli M.L."/>
            <person name="Correr F.H."/>
            <person name="Franceschini L.M."/>
            <person name="Leite T.F."/>
            <person name="Margarido G.R.A."/>
            <person name="Almeida C.A."/>
            <person name="Ferrarezi J.A."/>
            <person name="Labate C.A."/>
        </authorList>
    </citation>
    <scope>NUCLEOTIDE SEQUENCE</scope>
    <source>
        <strain evidence="2">MF-1</strain>
    </source>
</reference>
<dbReference type="InterPro" id="IPR053134">
    <property type="entry name" value="RNA-dir_DNA_polymerase"/>
</dbReference>
<dbReference type="PANTHER" id="PTHR24559">
    <property type="entry name" value="TRANSPOSON TY3-I GAG-POL POLYPROTEIN"/>
    <property type="match status" value="1"/>
</dbReference>
<dbReference type="OrthoDB" id="5920460at2759"/>
<dbReference type="Gene3D" id="3.30.70.270">
    <property type="match status" value="1"/>
</dbReference>